<protein>
    <recommendedName>
        <fullName evidence="1">Retrotransposon gag domain-containing protein</fullName>
    </recommendedName>
</protein>
<dbReference type="InterPro" id="IPR005162">
    <property type="entry name" value="Retrotrans_gag_dom"/>
</dbReference>
<gene>
    <name evidence="2" type="ORF">CR513_15695</name>
</gene>
<feature type="non-terminal residue" evidence="2">
    <location>
        <position position="1"/>
    </location>
</feature>
<evidence type="ECO:0000313" key="2">
    <source>
        <dbReference type="EMBL" id="RDY01030.1"/>
    </source>
</evidence>
<name>A0A371HE26_MUCPR</name>
<proteinExistence type="predicted"/>
<dbReference type="AlphaFoldDB" id="A0A371HE26"/>
<dbReference type="OrthoDB" id="1689420at2759"/>
<sequence length="113" mass="13172">MKRMFLEKFFPASKIATIRKEICEIWQHFGETLRKYWERFNNLCAMCPHHQISEQLLLQYFSECLLMMDKNMVDMASGGVISGGESDTVSTKGRLGRNRVGLTRFRMDATELD</sequence>
<reference evidence="2" key="1">
    <citation type="submission" date="2018-05" db="EMBL/GenBank/DDBJ databases">
        <title>Draft genome of Mucuna pruriens seed.</title>
        <authorList>
            <person name="Nnadi N.E."/>
            <person name="Vos R."/>
            <person name="Hasami M.H."/>
            <person name="Devisetty U.K."/>
            <person name="Aguiy J.C."/>
        </authorList>
    </citation>
    <scope>NUCLEOTIDE SEQUENCE [LARGE SCALE GENOMIC DNA]</scope>
    <source>
        <strain evidence="2">JCA_2017</strain>
    </source>
</reference>
<keyword evidence="3" id="KW-1185">Reference proteome</keyword>
<organism evidence="2 3">
    <name type="scientific">Mucuna pruriens</name>
    <name type="common">Velvet bean</name>
    <name type="synonym">Dolichos pruriens</name>
    <dbReference type="NCBI Taxonomy" id="157652"/>
    <lineage>
        <taxon>Eukaryota</taxon>
        <taxon>Viridiplantae</taxon>
        <taxon>Streptophyta</taxon>
        <taxon>Embryophyta</taxon>
        <taxon>Tracheophyta</taxon>
        <taxon>Spermatophyta</taxon>
        <taxon>Magnoliopsida</taxon>
        <taxon>eudicotyledons</taxon>
        <taxon>Gunneridae</taxon>
        <taxon>Pentapetalae</taxon>
        <taxon>rosids</taxon>
        <taxon>fabids</taxon>
        <taxon>Fabales</taxon>
        <taxon>Fabaceae</taxon>
        <taxon>Papilionoideae</taxon>
        <taxon>50 kb inversion clade</taxon>
        <taxon>NPAAA clade</taxon>
        <taxon>indigoferoid/millettioid clade</taxon>
        <taxon>Phaseoleae</taxon>
        <taxon>Mucuna</taxon>
    </lineage>
</organism>
<evidence type="ECO:0000313" key="3">
    <source>
        <dbReference type="Proteomes" id="UP000257109"/>
    </source>
</evidence>
<comment type="caution">
    <text evidence="2">The sequence shown here is derived from an EMBL/GenBank/DDBJ whole genome shotgun (WGS) entry which is preliminary data.</text>
</comment>
<accession>A0A371HE26</accession>
<feature type="domain" description="Retrotransposon gag" evidence="1">
    <location>
        <begin position="1"/>
        <end position="63"/>
    </location>
</feature>
<dbReference type="PANTHER" id="PTHR33223">
    <property type="entry name" value="CCHC-TYPE DOMAIN-CONTAINING PROTEIN"/>
    <property type="match status" value="1"/>
</dbReference>
<dbReference type="PANTHER" id="PTHR33223:SF3">
    <property type="match status" value="1"/>
</dbReference>
<dbReference type="Pfam" id="PF03732">
    <property type="entry name" value="Retrotrans_gag"/>
    <property type="match status" value="1"/>
</dbReference>
<dbReference type="EMBL" id="QJKJ01002853">
    <property type="protein sequence ID" value="RDY01030.1"/>
    <property type="molecule type" value="Genomic_DNA"/>
</dbReference>
<evidence type="ECO:0000259" key="1">
    <source>
        <dbReference type="Pfam" id="PF03732"/>
    </source>
</evidence>
<dbReference type="Proteomes" id="UP000257109">
    <property type="component" value="Unassembled WGS sequence"/>
</dbReference>